<accession>A0A7W9E983</accession>
<feature type="active site" description="Nucleophile" evidence="7">
    <location>
        <position position="346"/>
    </location>
</feature>
<evidence type="ECO:0000256" key="1">
    <source>
        <dbReference type="ARBA" id="ARBA00004752"/>
    </source>
</evidence>
<dbReference type="PROSITE" id="PS52029">
    <property type="entry name" value="LD_TPASE"/>
    <property type="match status" value="1"/>
</dbReference>
<feature type="compositionally biased region" description="Acidic residues" evidence="8">
    <location>
        <begin position="62"/>
        <end position="75"/>
    </location>
</feature>
<dbReference type="PANTHER" id="PTHR30582">
    <property type="entry name" value="L,D-TRANSPEPTIDASE"/>
    <property type="match status" value="1"/>
</dbReference>
<evidence type="ECO:0000256" key="8">
    <source>
        <dbReference type="SAM" id="MobiDB-lite"/>
    </source>
</evidence>
<feature type="signal peptide" evidence="9">
    <location>
        <begin position="1"/>
        <end position="21"/>
    </location>
</feature>
<organism evidence="11 12">
    <name type="scientific">Brevundimonas halotolerans</name>
    <dbReference type="NCBI Taxonomy" id="69670"/>
    <lineage>
        <taxon>Bacteria</taxon>
        <taxon>Pseudomonadati</taxon>
        <taxon>Pseudomonadota</taxon>
        <taxon>Alphaproteobacteria</taxon>
        <taxon>Caulobacterales</taxon>
        <taxon>Caulobacteraceae</taxon>
        <taxon>Brevundimonas</taxon>
    </lineage>
</organism>
<dbReference type="GO" id="GO:0071972">
    <property type="term" value="F:peptidoglycan L,D-transpeptidase activity"/>
    <property type="evidence" value="ECO:0007669"/>
    <property type="project" value="TreeGrafter"/>
</dbReference>
<dbReference type="GO" id="GO:0016740">
    <property type="term" value="F:transferase activity"/>
    <property type="evidence" value="ECO:0007669"/>
    <property type="project" value="UniProtKB-KW"/>
</dbReference>
<dbReference type="Pfam" id="PF01471">
    <property type="entry name" value="PG_binding_1"/>
    <property type="match status" value="1"/>
</dbReference>
<evidence type="ECO:0000256" key="2">
    <source>
        <dbReference type="ARBA" id="ARBA00005992"/>
    </source>
</evidence>
<gene>
    <name evidence="11" type="ORF">FHS65_002288</name>
</gene>
<dbReference type="EMBL" id="JACIJB010000011">
    <property type="protein sequence ID" value="MBB5661525.1"/>
    <property type="molecule type" value="Genomic_DNA"/>
</dbReference>
<dbReference type="Gene3D" id="2.40.440.10">
    <property type="entry name" value="L,D-transpeptidase catalytic domain-like"/>
    <property type="match status" value="1"/>
</dbReference>
<keyword evidence="5 7" id="KW-0573">Peptidoglycan synthesis</keyword>
<dbReference type="OrthoDB" id="9787225at2"/>
<reference evidence="11 12" key="1">
    <citation type="submission" date="2020-08" db="EMBL/GenBank/DDBJ databases">
        <title>Genomic Encyclopedia of Type Strains, Phase IV (KMG-IV): sequencing the most valuable type-strain genomes for metagenomic binning, comparative biology and taxonomic classification.</title>
        <authorList>
            <person name="Goeker M."/>
        </authorList>
    </citation>
    <scope>NUCLEOTIDE SEQUENCE [LARGE SCALE GENOMIC DNA]</scope>
    <source>
        <strain evidence="11 12">DSM 24448</strain>
    </source>
</reference>
<evidence type="ECO:0000259" key="10">
    <source>
        <dbReference type="PROSITE" id="PS52029"/>
    </source>
</evidence>
<dbReference type="UniPathway" id="UPA00219"/>
<feature type="chain" id="PRO_5031495972" evidence="9">
    <location>
        <begin position="22"/>
        <end position="370"/>
    </location>
</feature>
<dbReference type="PROSITE" id="PS51257">
    <property type="entry name" value="PROKAR_LIPOPROTEIN"/>
    <property type="match status" value="1"/>
</dbReference>
<dbReference type="Gene3D" id="1.10.101.10">
    <property type="entry name" value="PGBD-like superfamily/PGBD"/>
    <property type="match status" value="1"/>
</dbReference>
<evidence type="ECO:0000256" key="5">
    <source>
        <dbReference type="ARBA" id="ARBA00022984"/>
    </source>
</evidence>
<evidence type="ECO:0000256" key="4">
    <source>
        <dbReference type="ARBA" id="ARBA00022960"/>
    </source>
</evidence>
<dbReference type="InterPro" id="IPR005490">
    <property type="entry name" value="LD_TPept_cat_dom"/>
</dbReference>
<dbReference type="Proteomes" id="UP000548978">
    <property type="component" value="Unassembled WGS sequence"/>
</dbReference>
<name>A0A7W9E983_9CAUL</name>
<proteinExistence type="inferred from homology"/>
<sequence>MILRRPLPVVLLAALPLLATAACGDNDRERSQLEASSPARDEATRLRQSIESATFTSPTSDTDTDTANGEDETADSSERGGAVTEALPDEARPNPAMARAQILLDRTRFSPGIIDGLGGDNTRQAIAAFQEANDLEVTGELDAKVFEQLTSGDSNRVLTDYTLTEDDVAGPFIGTVPEDIAAMGELETVGYADAREALAEKFHMSEALLDALNPGVDFGRAGQTIVVAATGPDTLDGKVARIEVTKAENSLRAFDADGKLLAFYPATIGSSETPSPSGSHTVRAIAPRPNYTYDPSMFGESGGKVIVPPGPNNPVGAVWIDLSRDGYGIHGTPEPAKIGKTASSGCVRLTNWDVEQLASAVEEGVEVEFV</sequence>
<keyword evidence="3" id="KW-0808">Transferase</keyword>
<protein>
    <submittedName>
        <fullName evidence="11">Lipoprotein-anchoring transpeptidase ErfK/SrfK</fullName>
    </submittedName>
</protein>
<keyword evidence="12" id="KW-1185">Reference proteome</keyword>
<feature type="active site" description="Proton donor/acceptor" evidence="7">
    <location>
        <position position="330"/>
    </location>
</feature>
<dbReference type="InterPro" id="IPR050979">
    <property type="entry name" value="LD-transpeptidase"/>
</dbReference>
<comment type="similarity">
    <text evidence="2">Belongs to the YkuD family.</text>
</comment>
<keyword evidence="9" id="KW-0732">Signal</keyword>
<dbReference type="GO" id="GO:0071555">
    <property type="term" value="P:cell wall organization"/>
    <property type="evidence" value="ECO:0007669"/>
    <property type="project" value="UniProtKB-UniRule"/>
</dbReference>
<evidence type="ECO:0000256" key="6">
    <source>
        <dbReference type="ARBA" id="ARBA00023316"/>
    </source>
</evidence>
<keyword evidence="11" id="KW-0449">Lipoprotein</keyword>
<dbReference type="SUPFAM" id="SSF141523">
    <property type="entry name" value="L,D-transpeptidase catalytic domain-like"/>
    <property type="match status" value="1"/>
</dbReference>
<dbReference type="CDD" id="cd16913">
    <property type="entry name" value="YkuD_like"/>
    <property type="match status" value="1"/>
</dbReference>
<feature type="region of interest" description="Disordered" evidence="8">
    <location>
        <begin position="26"/>
        <end position="94"/>
    </location>
</feature>
<feature type="compositionally biased region" description="Low complexity" evidence="8">
    <location>
        <begin position="52"/>
        <end position="61"/>
    </location>
</feature>
<dbReference type="InterPro" id="IPR036365">
    <property type="entry name" value="PGBD-like_sf"/>
</dbReference>
<dbReference type="GO" id="GO:0018104">
    <property type="term" value="P:peptidoglycan-protein cross-linking"/>
    <property type="evidence" value="ECO:0007669"/>
    <property type="project" value="TreeGrafter"/>
</dbReference>
<evidence type="ECO:0000256" key="7">
    <source>
        <dbReference type="PROSITE-ProRule" id="PRU01373"/>
    </source>
</evidence>
<dbReference type="AlphaFoldDB" id="A0A7W9E983"/>
<feature type="domain" description="L,D-TPase catalytic" evidence="10">
    <location>
        <begin position="240"/>
        <end position="370"/>
    </location>
</feature>
<dbReference type="RefSeq" id="WP_123285864.1">
    <property type="nucleotide sequence ID" value="NZ_JACIJB010000011.1"/>
</dbReference>
<evidence type="ECO:0000256" key="3">
    <source>
        <dbReference type="ARBA" id="ARBA00022679"/>
    </source>
</evidence>
<comment type="pathway">
    <text evidence="1 7">Cell wall biogenesis; peptidoglycan biosynthesis.</text>
</comment>
<dbReference type="GO" id="GO:0008360">
    <property type="term" value="P:regulation of cell shape"/>
    <property type="evidence" value="ECO:0007669"/>
    <property type="project" value="UniProtKB-UniRule"/>
</dbReference>
<dbReference type="PANTHER" id="PTHR30582:SF30">
    <property type="entry name" value="BLR4375 PROTEIN"/>
    <property type="match status" value="1"/>
</dbReference>
<evidence type="ECO:0000313" key="11">
    <source>
        <dbReference type="EMBL" id="MBB5661525.1"/>
    </source>
</evidence>
<comment type="caution">
    <text evidence="11">The sequence shown here is derived from an EMBL/GenBank/DDBJ whole genome shotgun (WGS) entry which is preliminary data.</text>
</comment>
<keyword evidence="6 7" id="KW-0961">Cell wall biogenesis/degradation</keyword>
<keyword evidence="4 7" id="KW-0133">Cell shape</keyword>
<dbReference type="InterPro" id="IPR038063">
    <property type="entry name" value="Transpep_catalytic_dom"/>
</dbReference>
<dbReference type="InterPro" id="IPR002477">
    <property type="entry name" value="Peptidoglycan-bd-like"/>
</dbReference>
<evidence type="ECO:0000313" key="12">
    <source>
        <dbReference type="Proteomes" id="UP000548978"/>
    </source>
</evidence>
<dbReference type="SUPFAM" id="SSF47090">
    <property type="entry name" value="PGBD-like"/>
    <property type="match status" value="1"/>
</dbReference>
<evidence type="ECO:0000256" key="9">
    <source>
        <dbReference type="SAM" id="SignalP"/>
    </source>
</evidence>
<dbReference type="Pfam" id="PF03734">
    <property type="entry name" value="YkuD"/>
    <property type="match status" value="1"/>
</dbReference>
<dbReference type="GO" id="GO:0005576">
    <property type="term" value="C:extracellular region"/>
    <property type="evidence" value="ECO:0007669"/>
    <property type="project" value="TreeGrafter"/>
</dbReference>
<dbReference type="InterPro" id="IPR036366">
    <property type="entry name" value="PGBDSf"/>
</dbReference>